<dbReference type="RefSeq" id="WP_256602959.1">
    <property type="nucleotide sequence ID" value="NZ_JANIBJ010000024.1"/>
</dbReference>
<sequence>MLNNSDKFSQRFDSLTPREQRLTVGTFLLVLWAGWDSFVYQPQQRESQRLAVEIQRIQQLLLGQEALAGEVETAGKLDPNSQNRENLAALQQSIAHLTQQLDAGDKRFVPSRLMATALRDMLKQHGNLQLLELKTQPPKIFGNDEQQAWVFRHTMNLTLQGDYFSTLNYLKALENLPWRIHWDSIDYRVTDYPRAETRIQVYTLSFEKDWLGV</sequence>
<gene>
    <name evidence="2" type="ORF">NP590_13250</name>
</gene>
<proteinExistence type="predicted"/>
<comment type="caution">
    <text evidence="2">The sequence shown here is derived from an EMBL/GenBank/DDBJ whole genome shotgun (WGS) entry which is preliminary data.</text>
</comment>
<dbReference type="EMBL" id="JANIBJ010000024">
    <property type="protein sequence ID" value="MCQ8105076.1"/>
    <property type="molecule type" value="Genomic_DNA"/>
</dbReference>
<name>A0ABT1TIP1_9GAMM</name>
<evidence type="ECO:0000313" key="3">
    <source>
        <dbReference type="Proteomes" id="UP001524499"/>
    </source>
</evidence>
<protein>
    <submittedName>
        <fullName evidence="2">Type II secretion system protein M</fullName>
    </submittedName>
</protein>
<dbReference type="Proteomes" id="UP001524499">
    <property type="component" value="Unassembled WGS sequence"/>
</dbReference>
<feature type="coiled-coil region" evidence="1">
    <location>
        <begin position="80"/>
        <end position="107"/>
    </location>
</feature>
<evidence type="ECO:0000256" key="1">
    <source>
        <dbReference type="SAM" id="Coils"/>
    </source>
</evidence>
<keyword evidence="1" id="KW-0175">Coiled coil</keyword>
<reference evidence="2 3" key="1">
    <citation type="submission" date="2022-07" db="EMBL/GenBank/DDBJ databases">
        <title>Methylomonas rivi sp. nov., Methylomonas rosea sp. nov., Methylomonas aureus sp. nov. and Methylomonas subterranea sp. nov., four novel methanotrophs isolated from a freshwater creek and the deep terrestrial subsurface.</title>
        <authorList>
            <person name="Abin C."/>
            <person name="Sankaranarayanan K."/>
            <person name="Garner C."/>
            <person name="Sindelar R."/>
            <person name="Kotary K."/>
            <person name="Garner R."/>
            <person name="Barclay S."/>
            <person name="Lawson P."/>
            <person name="Krumholz L."/>
        </authorList>
    </citation>
    <scope>NUCLEOTIDE SEQUENCE [LARGE SCALE GENOMIC DNA]</scope>
    <source>
        <strain evidence="2 3">SURF-2</strain>
    </source>
</reference>
<evidence type="ECO:0000313" key="2">
    <source>
        <dbReference type="EMBL" id="MCQ8105076.1"/>
    </source>
</evidence>
<organism evidence="2 3">
    <name type="scientific">Methylomonas subterranea</name>
    <dbReference type="NCBI Taxonomy" id="2952225"/>
    <lineage>
        <taxon>Bacteria</taxon>
        <taxon>Pseudomonadati</taxon>
        <taxon>Pseudomonadota</taxon>
        <taxon>Gammaproteobacteria</taxon>
        <taxon>Methylococcales</taxon>
        <taxon>Methylococcaceae</taxon>
        <taxon>Methylomonas</taxon>
    </lineage>
</organism>
<accession>A0ABT1TIP1</accession>
<keyword evidence="3" id="KW-1185">Reference proteome</keyword>